<evidence type="ECO:0000313" key="13">
    <source>
        <dbReference type="EMBL" id="SNR24680.1"/>
    </source>
</evidence>
<sequence>MNRKLTALVRRGADDGMTAAAELVIGITPIYKRRPPSATMLVTLEGLDGSGKTTVWEALRDVYPDATFTREPTSSWYGDAVYRSIEDDDADPLAELFLYTADHADHLERTIRPALADGDLVVSDRYSDSRFAYQAATLASSDIEIRRPLEYIRGIHEAFSRPPDATLYLDLDPRTAAERSGRTNKFEEDGYLAAVAENYERLIAAEPDRFVRIDATRSPEEVLDHVESVMERLLAEG</sequence>
<keyword evidence="4 11" id="KW-0808">Transferase</keyword>
<evidence type="ECO:0000256" key="4">
    <source>
        <dbReference type="ARBA" id="ARBA00022679"/>
    </source>
</evidence>
<dbReference type="CDD" id="cd01672">
    <property type="entry name" value="TMPK"/>
    <property type="match status" value="1"/>
</dbReference>
<proteinExistence type="inferred from homology"/>
<evidence type="ECO:0000256" key="7">
    <source>
        <dbReference type="ARBA" id="ARBA00022777"/>
    </source>
</evidence>
<dbReference type="HAMAP" id="MF_00165">
    <property type="entry name" value="Thymidylate_kinase"/>
    <property type="match status" value="1"/>
</dbReference>
<gene>
    <name evidence="11" type="primary">tmk</name>
    <name evidence="13" type="ORF">SAMN06264855_101288</name>
</gene>
<comment type="similarity">
    <text evidence="1 11">Belongs to the thymidylate kinase family.</text>
</comment>
<dbReference type="NCBIfam" id="TIGR00041">
    <property type="entry name" value="DTMP_kinase"/>
    <property type="match status" value="1"/>
</dbReference>
<dbReference type="Pfam" id="PF02223">
    <property type="entry name" value="Thymidylate_kin"/>
    <property type="match status" value="1"/>
</dbReference>
<dbReference type="EC" id="2.7.4.9" evidence="2 11"/>
<dbReference type="InterPro" id="IPR027417">
    <property type="entry name" value="P-loop_NTPase"/>
</dbReference>
<dbReference type="PANTHER" id="PTHR10344:SF4">
    <property type="entry name" value="UMP-CMP KINASE 2, MITOCHONDRIAL"/>
    <property type="match status" value="1"/>
</dbReference>
<dbReference type="InterPro" id="IPR018094">
    <property type="entry name" value="Thymidylate_kinase"/>
</dbReference>
<dbReference type="EMBL" id="FZNQ01000001">
    <property type="protein sequence ID" value="SNR24680.1"/>
    <property type="molecule type" value="Genomic_DNA"/>
</dbReference>
<dbReference type="Gene3D" id="3.40.50.300">
    <property type="entry name" value="P-loop containing nucleotide triphosphate hydrolases"/>
    <property type="match status" value="1"/>
</dbReference>
<evidence type="ECO:0000256" key="9">
    <source>
        <dbReference type="ARBA" id="ARBA00029962"/>
    </source>
</evidence>
<keyword evidence="7 11" id="KW-0418">Kinase</keyword>
<keyword evidence="5 11" id="KW-0545">Nucleotide biosynthesis</keyword>
<dbReference type="SUPFAM" id="SSF52540">
    <property type="entry name" value="P-loop containing nucleoside triphosphate hydrolases"/>
    <property type="match status" value="1"/>
</dbReference>
<feature type="binding site" evidence="11">
    <location>
        <begin position="46"/>
        <end position="53"/>
    </location>
    <ligand>
        <name>ATP</name>
        <dbReference type="ChEBI" id="CHEBI:30616"/>
    </ligand>
</feature>
<name>A0A238URB0_HALVU</name>
<keyword evidence="8 11" id="KW-0067">ATP-binding</keyword>
<dbReference type="GO" id="GO:0006227">
    <property type="term" value="P:dUDP biosynthetic process"/>
    <property type="evidence" value="ECO:0007669"/>
    <property type="project" value="TreeGrafter"/>
</dbReference>
<accession>A0A238URB0</accession>
<dbReference type="InterPro" id="IPR039430">
    <property type="entry name" value="Thymidylate_kin-like_dom"/>
</dbReference>
<dbReference type="GO" id="GO:0005524">
    <property type="term" value="F:ATP binding"/>
    <property type="evidence" value="ECO:0007669"/>
    <property type="project" value="UniProtKB-UniRule"/>
</dbReference>
<evidence type="ECO:0000313" key="14">
    <source>
        <dbReference type="Proteomes" id="UP000198397"/>
    </source>
</evidence>
<evidence type="ECO:0000256" key="8">
    <source>
        <dbReference type="ARBA" id="ARBA00022840"/>
    </source>
</evidence>
<feature type="domain" description="Thymidylate kinase-like" evidence="12">
    <location>
        <begin position="44"/>
        <end position="224"/>
    </location>
</feature>
<evidence type="ECO:0000256" key="5">
    <source>
        <dbReference type="ARBA" id="ARBA00022727"/>
    </source>
</evidence>
<dbReference type="Proteomes" id="UP000198397">
    <property type="component" value="Unassembled WGS sequence"/>
</dbReference>
<dbReference type="PANTHER" id="PTHR10344">
    <property type="entry name" value="THYMIDYLATE KINASE"/>
    <property type="match status" value="1"/>
</dbReference>
<evidence type="ECO:0000256" key="10">
    <source>
        <dbReference type="ARBA" id="ARBA00048743"/>
    </source>
</evidence>
<evidence type="ECO:0000256" key="2">
    <source>
        <dbReference type="ARBA" id="ARBA00012980"/>
    </source>
</evidence>
<evidence type="ECO:0000256" key="11">
    <source>
        <dbReference type="HAMAP-Rule" id="MF_00165"/>
    </source>
</evidence>
<dbReference type="GO" id="GO:0006235">
    <property type="term" value="P:dTTP biosynthetic process"/>
    <property type="evidence" value="ECO:0007669"/>
    <property type="project" value="UniProtKB-UniRule"/>
</dbReference>
<evidence type="ECO:0000256" key="1">
    <source>
        <dbReference type="ARBA" id="ARBA00009776"/>
    </source>
</evidence>
<dbReference type="GO" id="GO:0004798">
    <property type="term" value="F:dTMP kinase activity"/>
    <property type="evidence" value="ECO:0007669"/>
    <property type="project" value="UniProtKB-UniRule"/>
</dbReference>
<evidence type="ECO:0000259" key="12">
    <source>
        <dbReference type="Pfam" id="PF02223"/>
    </source>
</evidence>
<dbReference type="GO" id="GO:0006233">
    <property type="term" value="P:dTDP biosynthetic process"/>
    <property type="evidence" value="ECO:0007669"/>
    <property type="project" value="InterPro"/>
</dbReference>
<protein>
    <recommendedName>
        <fullName evidence="3 11">Probable thymidylate kinase</fullName>
        <ecNumber evidence="2 11">2.7.4.9</ecNumber>
    </recommendedName>
    <alternativeName>
        <fullName evidence="9 11">dTMP kinase</fullName>
    </alternativeName>
</protein>
<dbReference type="AlphaFoldDB" id="A0A238URB0"/>
<comment type="catalytic activity">
    <reaction evidence="10 11">
        <text>dTMP + ATP = dTDP + ADP</text>
        <dbReference type="Rhea" id="RHEA:13517"/>
        <dbReference type="ChEBI" id="CHEBI:30616"/>
        <dbReference type="ChEBI" id="CHEBI:58369"/>
        <dbReference type="ChEBI" id="CHEBI:63528"/>
        <dbReference type="ChEBI" id="CHEBI:456216"/>
        <dbReference type="EC" id="2.7.4.9"/>
    </reaction>
</comment>
<organism evidence="13 14">
    <name type="scientific">Halorubrum vacuolatum</name>
    <name type="common">Natronobacterium vacuolatum</name>
    <dbReference type="NCBI Taxonomy" id="63740"/>
    <lineage>
        <taxon>Archaea</taxon>
        <taxon>Methanobacteriati</taxon>
        <taxon>Methanobacteriota</taxon>
        <taxon>Stenosarchaea group</taxon>
        <taxon>Halobacteria</taxon>
        <taxon>Halobacteriales</taxon>
        <taxon>Haloferacaceae</taxon>
        <taxon>Halorubrum</taxon>
    </lineage>
</organism>
<reference evidence="13 14" key="1">
    <citation type="submission" date="2017-06" db="EMBL/GenBank/DDBJ databases">
        <authorList>
            <person name="Kim H.J."/>
            <person name="Triplett B.A."/>
        </authorList>
    </citation>
    <scope>NUCLEOTIDE SEQUENCE [LARGE SCALE GENOMIC DNA]</scope>
    <source>
        <strain evidence="13 14">DSM 8800</strain>
    </source>
</reference>
<dbReference type="GO" id="GO:0005737">
    <property type="term" value="C:cytoplasm"/>
    <property type="evidence" value="ECO:0007669"/>
    <property type="project" value="TreeGrafter"/>
</dbReference>
<keyword evidence="14" id="KW-1185">Reference proteome</keyword>
<evidence type="ECO:0000256" key="3">
    <source>
        <dbReference type="ARBA" id="ARBA00013355"/>
    </source>
</evidence>
<evidence type="ECO:0000256" key="6">
    <source>
        <dbReference type="ARBA" id="ARBA00022741"/>
    </source>
</evidence>
<keyword evidence="6 11" id="KW-0547">Nucleotide-binding</keyword>